<reference evidence="2" key="1">
    <citation type="journal article" date="2023" name="G3 (Bethesda)">
        <title>Genome assembly and association tests identify interacting loci associated with vigor, precocity, and sex in interspecific pistachio rootstocks.</title>
        <authorList>
            <person name="Palmer W."/>
            <person name="Jacygrad E."/>
            <person name="Sagayaradj S."/>
            <person name="Cavanaugh K."/>
            <person name="Han R."/>
            <person name="Bertier L."/>
            <person name="Beede B."/>
            <person name="Kafkas S."/>
            <person name="Golino D."/>
            <person name="Preece J."/>
            <person name="Michelmore R."/>
        </authorList>
    </citation>
    <scope>NUCLEOTIDE SEQUENCE [LARGE SCALE GENOMIC DNA]</scope>
</reference>
<organism evidence="1 2">
    <name type="scientific">Pistacia integerrima</name>
    <dbReference type="NCBI Taxonomy" id="434235"/>
    <lineage>
        <taxon>Eukaryota</taxon>
        <taxon>Viridiplantae</taxon>
        <taxon>Streptophyta</taxon>
        <taxon>Embryophyta</taxon>
        <taxon>Tracheophyta</taxon>
        <taxon>Spermatophyta</taxon>
        <taxon>Magnoliopsida</taxon>
        <taxon>eudicotyledons</taxon>
        <taxon>Gunneridae</taxon>
        <taxon>Pentapetalae</taxon>
        <taxon>rosids</taxon>
        <taxon>malvids</taxon>
        <taxon>Sapindales</taxon>
        <taxon>Anacardiaceae</taxon>
        <taxon>Pistacia</taxon>
    </lineage>
</organism>
<protein>
    <submittedName>
        <fullName evidence="1">Uncharacterized protein</fullName>
    </submittedName>
</protein>
<comment type="caution">
    <text evidence="1">The sequence shown here is derived from an EMBL/GenBank/DDBJ whole genome shotgun (WGS) entry which is preliminary data.</text>
</comment>
<sequence length="531" mass="60010">MMQPELVQPTWPFCNIIGSPFDHQVEDCDLNIDDYLNIGGCEFSSSFTSTDEYSEFSSIPNFSPVFSSEFLQFPAVCDNEVQVMLPMEDFPLELEGFECILSDEVEGLCGSFDESEGSFPSQMTCEREDVWSPSTSVKSSEASVDTTLTLPAEEMEIDNQVSVSHLLKAYGEALEIGQRELGEVIIKCLSEKVSPAGEALERLAFNLSPDLEKQGEYLMQESRKNFEAAFRAFYQLFPYGRFAHFAANAAILEAMPDDAEIIHVVDFDIGEGVQWPPLIEAIAQRRKTLRLTSIKREDEDLTCASLPWSFAETRRQLCDYARCFGLNLKVEEMGIEELVSEIKKKRGDSKEWLVFNSMVGLPHMGRERSRKPVKEFLQTAQDYLSNNGNITNRGMITLGDGDACEGLAYCSGFGSFFEGYLEHYQALLESIKSSFPAHLAEARMAMECLFVTPYISSHVWFQKWEEQRRGYQLQGGVGLEECKVSKEMLIEAKEMVKGENSYGVRIGGYSENEMILEWRGTPLVRVSTWRS</sequence>
<proteinExistence type="predicted"/>
<accession>A0ACC0Y219</accession>
<keyword evidence="2" id="KW-1185">Reference proteome</keyword>
<evidence type="ECO:0000313" key="2">
    <source>
        <dbReference type="Proteomes" id="UP001163603"/>
    </source>
</evidence>
<dbReference type="EMBL" id="CM047744">
    <property type="protein sequence ID" value="KAJ0028250.1"/>
    <property type="molecule type" value="Genomic_DNA"/>
</dbReference>
<evidence type="ECO:0000313" key="1">
    <source>
        <dbReference type="EMBL" id="KAJ0028250.1"/>
    </source>
</evidence>
<gene>
    <name evidence="1" type="ORF">Pint_34929</name>
</gene>
<name>A0ACC0Y219_9ROSI</name>
<dbReference type="Proteomes" id="UP001163603">
    <property type="component" value="Chromosome 9"/>
</dbReference>